<dbReference type="InterPro" id="IPR029400">
    <property type="entry name" value="TINF2_N"/>
</dbReference>
<evidence type="ECO:0000256" key="1">
    <source>
        <dbReference type="SAM" id="MobiDB-lite"/>
    </source>
</evidence>
<evidence type="ECO:0000256" key="2">
    <source>
        <dbReference type="SAM" id="SignalP"/>
    </source>
</evidence>
<dbReference type="CDD" id="cd11657">
    <property type="entry name" value="TIN2_N"/>
    <property type="match status" value="1"/>
</dbReference>
<dbReference type="PANTHER" id="PTHR15512:SF0">
    <property type="entry name" value="TERF1-INTERACTING NUCLEAR FACTOR 2"/>
    <property type="match status" value="1"/>
</dbReference>
<feature type="region of interest" description="Disordered" evidence="1">
    <location>
        <begin position="281"/>
        <end position="331"/>
    </location>
</feature>
<dbReference type="PANTHER" id="PTHR15512">
    <property type="entry name" value="TERF1-INTERACTING NUCLEAR FACTOR 2"/>
    <property type="match status" value="1"/>
</dbReference>
<dbReference type="GO" id="GO:1904356">
    <property type="term" value="P:regulation of telomere maintenance via telomere lengthening"/>
    <property type="evidence" value="ECO:0007669"/>
    <property type="project" value="TreeGrafter"/>
</dbReference>
<feature type="compositionally biased region" description="Low complexity" evidence="1">
    <location>
        <begin position="281"/>
        <end position="298"/>
    </location>
</feature>
<dbReference type="InterPro" id="IPR039098">
    <property type="entry name" value="TINF2"/>
</dbReference>
<dbReference type="InParanoid" id="A0A674AIB7"/>
<evidence type="ECO:0000313" key="5">
    <source>
        <dbReference type="Proteomes" id="UP000472277"/>
    </source>
</evidence>
<dbReference type="GO" id="GO:0042162">
    <property type="term" value="F:telomeric DNA binding"/>
    <property type="evidence" value="ECO:0007669"/>
    <property type="project" value="TreeGrafter"/>
</dbReference>
<keyword evidence="2" id="KW-0732">Signal</keyword>
<dbReference type="FunCoup" id="A0A674AIB7">
    <property type="interactions" value="73"/>
</dbReference>
<accession>A0A674AIB7</accession>
<reference evidence="4" key="2">
    <citation type="submission" date="2025-09" db="UniProtKB">
        <authorList>
            <consortium name="Ensembl"/>
        </authorList>
    </citation>
    <scope>IDENTIFICATION</scope>
</reference>
<dbReference type="Pfam" id="PF14973">
    <property type="entry name" value="TINF2_N"/>
    <property type="match status" value="2"/>
</dbReference>
<organism evidence="4 5">
    <name type="scientific">Salmo trutta</name>
    <name type="common">Brown trout</name>
    <dbReference type="NCBI Taxonomy" id="8032"/>
    <lineage>
        <taxon>Eukaryota</taxon>
        <taxon>Metazoa</taxon>
        <taxon>Chordata</taxon>
        <taxon>Craniata</taxon>
        <taxon>Vertebrata</taxon>
        <taxon>Euteleostomi</taxon>
        <taxon>Actinopterygii</taxon>
        <taxon>Neopterygii</taxon>
        <taxon>Teleostei</taxon>
        <taxon>Protacanthopterygii</taxon>
        <taxon>Salmoniformes</taxon>
        <taxon>Salmonidae</taxon>
        <taxon>Salmoninae</taxon>
        <taxon>Salmo</taxon>
    </lineage>
</organism>
<proteinExistence type="predicted"/>
<feature type="compositionally biased region" description="Polar residues" evidence="1">
    <location>
        <begin position="304"/>
        <end position="327"/>
    </location>
</feature>
<keyword evidence="5" id="KW-1185">Reference proteome</keyword>
<feature type="region of interest" description="Disordered" evidence="1">
    <location>
        <begin position="489"/>
        <end position="512"/>
    </location>
</feature>
<dbReference type="GO" id="GO:0070187">
    <property type="term" value="C:shelterin complex"/>
    <property type="evidence" value="ECO:0007669"/>
    <property type="project" value="InterPro"/>
</dbReference>
<evidence type="ECO:0000313" key="4">
    <source>
        <dbReference type="Ensembl" id="ENSSTUP00000058066.1"/>
    </source>
</evidence>
<protein>
    <submittedName>
        <fullName evidence="4">TERF1 (TRF1)-interacting nuclear factor 2</fullName>
    </submittedName>
</protein>
<dbReference type="OMA" id="REFWKPA"/>
<dbReference type="GeneTree" id="ENSGT00400000022326"/>
<feature type="domain" description="TERF1-interacting nuclear factor 2 N-terminal" evidence="3">
    <location>
        <begin position="147"/>
        <end position="226"/>
    </location>
</feature>
<feature type="chain" id="PRO_5025438698" evidence="2">
    <location>
        <begin position="23"/>
        <end position="662"/>
    </location>
</feature>
<reference evidence="4" key="1">
    <citation type="submission" date="2025-08" db="UniProtKB">
        <authorList>
            <consortium name="Ensembl"/>
        </authorList>
    </citation>
    <scope>IDENTIFICATION</scope>
</reference>
<sequence length="662" mass="74267">MDISLPLSSLRLLAPPLLLVSAAMWKVIKERDVMHYGTLEEFVTSTCETVPGLLTSRHQAKLALGLRARLILEVCQGLDPPDPAVILPQLDRIRALTPSSALVSDSQILTPLSQQFSVPRLWYFNGPLSPFLTNFSQLFCEKYSVCCKLCFCMPMLQKKDVKIETAVTNLHGLVEALLRDPTERALFYMVEFPSEYGPQFDQELEKLLWEFLLRLNQLLPVPSLAQTVSWLTAAPPVLEECAKAASQPQLLRTLLQHQICLGHLDLAASLPPCMGDSILSSLSLPPSGRSQQSEQSGSKPAFVSTPNPQSLTPLTNHRQTQNRSSPITPVIGGICNEDLPVMASANNRARTCKEDVTIQSDSREVEKKAESTARSKYTEVESEEDEEVIVVRRGIKRRRSARDGQSKRLLRRGRGGKLFSYVESDEKDLTSDTDEETERDLLRDCLVQLEIAGLKVPEDQHLCSYITSCLVNQPRVLIPRLTSTDITAHVRSQPPSPSCSNETPTAGRSPWRQNKRLTITVRRLPSTRQRKLNDSSLTLDVALPASADKENCVLPSVSSPSIVPLPQMRRSTEILTSPVTGDNDDVIGDSEDEVTKNFKGRLFMKRYYRTKHDTYVPTLREFWKPSLARPAVSRQRTQMTHSIIHRPMAKSFHHPWGAKYEF</sequence>
<name>A0A674AIB7_SALTR</name>
<feature type="signal peptide" evidence="2">
    <location>
        <begin position="1"/>
        <end position="22"/>
    </location>
</feature>
<gene>
    <name evidence="4" type="primary">tinf2</name>
</gene>
<dbReference type="AlphaFoldDB" id="A0A674AIB7"/>
<feature type="domain" description="TERF1-interacting nuclear factor 2 N-terminal" evidence="3">
    <location>
        <begin position="25"/>
        <end position="116"/>
    </location>
</feature>
<dbReference type="Ensembl" id="ENSSTUT00000060934.1">
    <property type="protein sequence ID" value="ENSSTUP00000058066.1"/>
    <property type="gene ID" value="ENSSTUG00000024858.1"/>
</dbReference>
<dbReference type="Proteomes" id="UP000472277">
    <property type="component" value="Chromosome 8"/>
</dbReference>
<dbReference type="GO" id="GO:0016233">
    <property type="term" value="P:telomere capping"/>
    <property type="evidence" value="ECO:0007669"/>
    <property type="project" value="InterPro"/>
</dbReference>
<evidence type="ECO:0000259" key="3">
    <source>
        <dbReference type="Pfam" id="PF14973"/>
    </source>
</evidence>